<dbReference type="Gene3D" id="1.20.1260.10">
    <property type="match status" value="1"/>
</dbReference>
<name>A0A9W4CMZ8_9CYAN</name>
<sequence>MNNPEAEIKLQLRPRITETVSIEIPTDTLESLTKIATIRDMSVEALLKFYIGQGLRTDLTKAFSERLLDTTAQVLARHLDSEEEISTIIREIQAETARSQ</sequence>
<dbReference type="InterPro" id="IPR012347">
    <property type="entry name" value="Ferritin-like"/>
</dbReference>
<dbReference type="EMBL" id="LR882967">
    <property type="protein sequence ID" value="CAD5961125.1"/>
    <property type="molecule type" value="Genomic_DNA"/>
</dbReference>
<dbReference type="KEGG" id="ppsu:NO713_03204"/>
<protein>
    <submittedName>
        <fullName evidence="1">Uncharacterized protein</fullName>
    </submittedName>
</protein>
<evidence type="ECO:0000313" key="2">
    <source>
        <dbReference type="Proteomes" id="UP001153719"/>
    </source>
</evidence>
<dbReference type="RefSeq" id="WP_254174152.1">
    <property type="nucleotide sequence ID" value="NZ_LR882967.1"/>
</dbReference>
<accession>A0A9W4CMZ8</accession>
<dbReference type="Proteomes" id="UP001153719">
    <property type="component" value="Chromosome"/>
</dbReference>
<dbReference type="AlphaFoldDB" id="A0A9W4CMZ8"/>
<keyword evidence="2" id="KW-1185">Reference proteome</keyword>
<gene>
    <name evidence="1" type="ORF">NO713_03204</name>
</gene>
<proteinExistence type="predicted"/>
<evidence type="ECO:0000313" key="1">
    <source>
        <dbReference type="EMBL" id="CAD5961125.1"/>
    </source>
</evidence>
<organism evidence="1 2">
    <name type="scientific">Planktothrix pseudagardhii</name>
    <dbReference type="NCBI Taxonomy" id="132604"/>
    <lineage>
        <taxon>Bacteria</taxon>
        <taxon>Bacillati</taxon>
        <taxon>Cyanobacteriota</taxon>
        <taxon>Cyanophyceae</taxon>
        <taxon>Oscillatoriophycideae</taxon>
        <taxon>Oscillatoriales</taxon>
        <taxon>Microcoleaceae</taxon>
        <taxon>Planktothrix</taxon>
    </lineage>
</organism>
<reference evidence="1" key="1">
    <citation type="submission" date="2020-09" db="EMBL/GenBank/DDBJ databases">
        <authorList>
            <person name="Blom J."/>
        </authorList>
    </citation>
    <scope>NUCLEOTIDE SEQUENCE</scope>
    <source>
        <strain evidence="1">No.713</strain>
    </source>
</reference>